<dbReference type="OrthoDB" id="25002at2759"/>
<evidence type="ECO:0000256" key="1">
    <source>
        <dbReference type="RuleBase" id="RU000383"/>
    </source>
</evidence>
<feature type="compositionally biased region" description="Polar residues" evidence="2">
    <location>
        <begin position="320"/>
        <end position="349"/>
    </location>
</feature>
<evidence type="ECO:0000313" key="5">
    <source>
        <dbReference type="Proteomes" id="UP000521943"/>
    </source>
</evidence>
<organism evidence="4 5">
    <name type="scientific">Ephemerocybe angulata</name>
    <dbReference type="NCBI Taxonomy" id="980116"/>
    <lineage>
        <taxon>Eukaryota</taxon>
        <taxon>Fungi</taxon>
        <taxon>Dikarya</taxon>
        <taxon>Basidiomycota</taxon>
        <taxon>Agaricomycotina</taxon>
        <taxon>Agaricomycetes</taxon>
        <taxon>Agaricomycetidae</taxon>
        <taxon>Agaricales</taxon>
        <taxon>Agaricineae</taxon>
        <taxon>Psathyrellaceae</taxon>
        <taxon>Ephemerocybe</taxon>
    </lineage>
</organism>
<name>A0A8H6MHD7_9AGAR</name>
<evidence type="ECO:0000313" key="4">
    <source>
        <dbReference type="EMBL" id="KAF6765182.1"/>
    </source>
</evidence>
<protein>
    <submittedName>
        <fullName evidence="4">Cyclin-like protein</fullName>
    </submittedName>
</protein>
<dbReference type="Gene3D" id="1.10.472.10">
    <property type="entry name" value="Cyclin-like"/>
    <property type="match status" value="2"/>
</dbReference>
<feature type="region of interest" description="Disordered" evidence="2">
    <location>
        <begin position="319"/>
        <end position="363"/>
    </location>
</feature>
<dbReference type="AlphaFoldDB" id="A0A8H6MHD7"/>
<dbReference type="SMART" id="SM00385">
    <property type="entry name" value="CYCLIN"/>
    <property type="match status" value="2"/>
</dbReference>
<dbReference type="PANTHER" id="PTHR10026">
    <property type="entry name" value="CYCLIN"/>
    <property type="match status" value="1"/>
</dbReference>
<dbReference type="InterPro" id="IPR013763">
    <property type="entry name" value="Cyclin-like_dom"/>
</dbReference>
<gene>
    <name evidence="4" type="ORF">DFP72DRAFT_335061</name>
</gene>
<dbReference type="GO" id="GO:0016538">
    <property type="term" value="F:cyclin-dependent protein serine/threonine kinase regulator activity"/>
    <property type="evidence" value="ECO:0007669"/>
    <property type="project" value="InterPro"/>
</dbReference>
<dbReference type="Proteomes" id="UP000521943">
    <property type="component" value="Unassembled WGS sequence"/>
</dbReference>
<feature type="compositionally biased region" description="Pro residues" evidence="2">
    <location>
        <begin position="226"/>
        <end position="236"/>
    </location>
</feature>
<dbReference type="InterPro" id="IPR006671">
    <property type="entry name" value="Cyclin_N"/>
</dbReference>
<sequence>MSTTAASQWLFPLSALDHTPSACSLDKELYDRARGVEFLFRLGSSLQLPTSALCTAATWFHRFYMRYSMEEFHRQDVAATCIFLATKTEECGRKLIDVARIYQTKVPSVNVDPKQFTEESQEVNERSAAILSTEEVLLEALCFDFFVESPHAELVDLFEKCDSPVPVQEFAWSLAHDSYRTPLCILYPPKIIATACYVLAQRIFDGPNSPSLDARISATSPASHLPTPPSHKPPSPDATRVVVERYAFDELELVSIGGQHPALAEWEKSLTSPCIDALGLLLEFYGSQDIESTFPYLANIVAVPPPTKTTPRPRLYVPATQINAPPQSITNGGPSPSDSLGRTPNSTHGGHSPDPTPASSQNA</sequence>
<comment type="caution">
    <text evidence="4">The sequence shown here is derived from an EMBL/GenBank/DDBJ whole genome shotgun (WGS) entry which is preliminary data.</text>
</comment>
<dbReference type="CDD" id="cd20546">
    <property type="entry name" value="CYCLIN_SpCG1C_ScCTK2-like_rpt2"/>
    <property type="match status" value="1"/>
</dbReference>
<keyword evidence="1" id="KW-0195">Cyclin</keyword>
<comment type="similarity">
    <text evidence="1">Belongs to the cyclin family.</text>
</comment>
<dbReference type="InterPro" id="IPR036915">
    <property type="entry name" value="Cyclin-like_sf"/>
</dbReference>
<evidence type="ECO:0000256" key="2">
    <source>
        <dbReference type="SAM" id="MobiDB-lite"/>
    </source>
</evidence>
<dbReference type="SUPFAM" id="SSF47954">
    <property type="entry name" value="Cyclin-like"/>
    <property type="match status" value="2"/>
</dbReference>
<feature type="domain" description="Cyclin-like" evidence="3">
    <location>
        <begin position="152"/>
        <end position="259"/>
    </location>
</feature>
<dbReference type="InterPro" id="IPR043198">
    <property type="entry name" value="Cyclin/Ssn8"/>
</dbReference>
<dbReference type="GO" id="GO:0006357">
    <property type="term" value="P:regulation of transcription by RNA polymerase II"/>
    <property type="evidence" value="ECO:0007669"/>
    <property type="project" value="InterPro"/>
</dbReference>
<feature type="domain" description="Cyclin-like" evidence="3">
    <location>
        <begin position="37"/>
        <end position="132"/>
    </location>
</feature>
<reference evidence="4 5" key="1">
    <citation type="submission" date="2020-07" db="EMBL/GenBank/DDBJ databases">
        <title>Comparative genomics of pyrophilous fungi reveals a link between fire events and developmental genes.</title>
        <authorList>
            <consortium name="DOE Joint Genome Institute"/>
            <person name="Steindorff A.S."/>
            <person name="Carver A."/>
            <person name="Calhoun S."/>
            <person name="Stillman K."/>
            <person name="Liu H."/>
            <person name="Lipzen A."/>
            <person name="Pangilinan J."/>
            <person name="Labutti K."/>
            <person name="Bruns T.D."/>
            <person name="Grigoriev I.V."/>
        </authorList>
    </citation>
    <scope>NUCLEOTIDE SEQUENCE [LARGE SCALE GENOMIC DNA]</scope>
    <source>
        <strain evidence="4 5">CBS 144469</strain>
    </source>
</reference>
<dbReference type="EMBL" id="JACGCI010000003">
    <property type="protein sequence ID" value="KAF6765182.1"/>
    <property type="molecule type" value="Genomic_DNA"/>
</dbReference>
<proteinExistence type="inferred from homology"/>
<evidence type="ECO:0000259" key="3">
    <source>
        <dbReference type="SMART" id="SM00385"/>
    </source>
</evidence>
<keyword evidence="5" id="KW-1185">Reference proteome</keyword>
<accession>A0A8H6MHD7</accession>
<dbReference type="Pfam" id="PF00134">
    <property type="entry name" value="Cyclin_N"/>
    <property type="match status" value="1"/>
</dbReference>
<feature type="region of interest" description="Disordered" evidence="2">
    <location>
        <begin position="215"/>
        <end position="237"/>
    </location>
</feature>